<reference evidence="1 2" key="1">
    <citation type="submission" date="2024-06" db="EMBL/GenBank/DDBJ databases">
        <authorList>
            <person name="Pan Q."/>
            <person name="Wen M."/>
            <person name="Jouanno E."/>
            <person name="Zahm M."/>
            <person name="Klopp C."/>
            <person name="Cabau C."/>
            <person name="Louis A."/>
            <person name="Berthelot C."/>
            <person name="Parey E."/>
            <person name="Roest Crollius H."/>
            <person name="Montfort J."/>
            <person name="Robinson-Rechavi M."/>
            <person name="Bouchez O."/>
            <person name="Lampietro C."/>
            <person name="Lopez Roques C."/>
            <person name="Donnadieu C."/>
            <person name="Postlethwait J."/>
            <person name="Bobe J."/>
            <person name="Verreycken H."/>
            <person name="Guiguen Y."/>
        </authorList>
    </citation>
    <scope>NUCLEOTIDE SEQUENCE [LARGE SCALE GENOMIC DNA]</scope>
    <source>
        <strain evidence="1">Up_M1</strain>
        <tissue evidence="1">Testis</tissue>
    </source>
</reference>
<organism evidence="1 2">
    <name type="scientific">Umbra pygmaea</name>
    <name type="common">Eastern mudminnow</name>
    <dbReference type="NCBI Taxonomy" id="75934"/>
    <lineage>
        <taxon>Eukaryota</taxon>
        <taxon>Metazoa</taxon>
        <taxon>Chordata</taxon>
        <taxon>Craniata</taxon>
        <taxon>Vertebrata</taxon>
        <taxon>Euteleostomi</taxon>
        <taxon>Actinopterygii</taxon>
        <taxon>Neopterygii</taxon>
        <taxon>Teleostei</taxon>
        <taxon>Protacanthopterygii</taxon>
        <taxon>Esociformes</taxon>
        <taxon>Umbridae</taxon>
        <taxon>Umbra</taxon>
    </lineage>
</organism>
<sequence length="242" mass="28106">MTKIETINEIGHLDSSGFGRPWPRHGLQLLYWFSCEFVVFDNNGNLLVRYKPETKAFGFHPFTNRLECGSICYRLLPKENLPYYEVGNLNYPGASQLPKYVRKNYKKHHAQSNMDRIIISVHENCVLEKVYVTQHEDMRTFDRQNTYRISRGLVKQICQLELQVLLSQAGYMPASNMMVCRDVDYNCSPAPLTMITEKKSTTSEDYVIDMSDGSDEPQSNAFLHISDRKFKQKPRRTCCVIL</sequence>
<comment type="caution">
    <text evidence="1">The sequence shown here is derived from an EMBL/GenBank/DDBJ whole genome shotgun (WGS) entry which is preliminary data.</text>
</comment>
<accession>A0ABD0XYB0</accession>
<evidence type="ECO:0000313" key="2">
    <source>
        <dbReference type="Proteomes" id="UP001557470"/>
    </source>
</evidence>
<dbReference type="Proteomes" id="UP001557470">
    <property type="component" value="Unassembled WGS sequence"/>
</dbReference>
<dbReference type="PANTHER" id="PTHR38706:SF2">
    <property type="match status" value="1"/>
</dbReference>
<proteinExistence type="predicted"/>
<keyword evidence="2" id="KW-1185">Reference proteome</keyword>
<dbReference type="PANTHER" id="PTHR38706">
    <property type="entry name" value="SI:CH211-198C19.1-RELATED"/>
    <property type="match status" value="1"/>
</dbReference>
<protein>
    <submittedName>
        <fullName evidence="1">Uncharacterized protein</fullName>
    </submittedName>
</protein>
<dbReference type="AlphaFoldDB" id="A0ABD0XYB0"/>
<evidence type="ECO:0000313" key="1">
    <source>
        <dbReference type="EMBL" id="KAL1006111.1"/>
    </source>
</evidence>
<dbReference type="EMBL" id="JAGEUA010000002">
    <property type="protein sequence ID" value="KAL1006111.1"/>
    <property type="molecule type" value="Genomic_DNA"/>
</dbReference>
<name>A0ABD0XYB0_UMBPY</name>
<gene>
    <name evidence="1" type="ORF">UPYG_G00068000</name>
</gene>